<evidence type="ECO:0000256" key="3">
    <source>
        <dbReference type="ARBA" id="ARBA00022786"/>
    </source>
</evidence>
<feature type="compositionally biased region" description="Polar residues" evidence="7">
    <location>
        <begin position="626"/>
        <end position="637"/>
    </location>
</feature>
<dbReference type="AlphaFoldDB" id="A0AAW1K864"/>
<keyword evidence="2" id="KW-0645">Protease</keyword>
<evidence type="ECO:0000256" key="2">
    <source>
        <dbReference type="ARBA" id="ARBA00022670"/>
    </source>
</evidence>
<dbReference type="GO" id="GO:0006508">
    <property type="term" value="P:proteolysis"/>
    <property type="evidence" value="ECO:0007669"/>
    <property type="project" value="UniProtKB-KW"/>
</dbReference>
<comment type="caution">
    <text evidence="9">The sequence shown here is derived from an EMBL/GenBank/DDBJ whole genome shotgun (WGS) entry which is preliminary data.</text>
</comment>
<keyword evidence="3" id="KW-0833">Ubl conjugation pathway</keyword>
<reference evidence="9" key="1">
    <citation type="submission" date="2024-03" db="EMBL/GenBank/DDBJ databases">
        <title>WGS assembly of Saponaria officinalis var. Norfolk2.</title>
        <authorList>
            <person name="Jenkins J."/>
            <person name="Shu S."/>
            <person name="Grimwood J."/>
            <person name="Barry K."/>
            <person name="Goodstein D."/>
            <person name="Schmutz J."/>
            <person name="Leebens-Mack J."/>
            <person name="Osbourn A."/>
        </authorList>
    </citation>
    <scope>NUCLEOTIDE SEQUENCE [LARGE SCALE GENOMIC DNA]</scope>
    <source>
        <strain evidence="9">JIC</strain>
    </source>
</reference>
<dbReference type="PANTHER" id="PTHR47764">
    <property type="entry name" value="UBIQUITIN-LIKE-SPECIFIC PROTEASE 2B-RELATED"/>
    <property type="match status" value="1"/>
</dbReference>
<evidence type="ECO:0000256" key="1">
    <source>
        <dbReference type="ARBA" id="ARBA00005234"/>
    </source>
</evidence>
<feature type="compositionally biased region" description="Polar residues" evidence="7">
    <location>
        <begin position="976"/>
        <end position="987"/>
    </location>
</feature>
<feature type="coiled-coil region" evidence="6">
    <location>
        <begin position="901"/>
        <end position="928"/>
    </location>
</feature>
<feature type="domain" description="Ubiquitin-like protease family profile" evidence="8">
    <location>
        <begin position="346"/>
        <end position="540"/>
    </location>
</feature>
<dbReference type="FunFam" id="3.30.310.130:FF:000006">
    <property type="entry name" value="Probable ubiquitin-like-specific protease 2B"/>
    <property type="match status" value="1"/>
</dbReference>
<evidence type="ECO:0000313" key="10">
    <source>
        <dbReference type="Proteomes" id="UP001443914"/>
    </source>
</evidence>
<dbReference type="PANTHER" id="PTHR47764:SF2">
    <property type="entry name" value="UBIQUITIN-LIKE PROTEASE FAMILY PROFILE DOMAIN-CONTAINING PROTEIN"/>
    <property type="match status" value="1"/>
</dbReference>
<evidence type="ECO:0000256" key="6">
    <source>
        <dbReference type="SAM" id="Coils"/>
    </source>
</evidence>
<evidence type="ECO:0000313" key="9">
    <source>
        <dbReference type="EMBL" id="KAK9713887.1"/>
    </source>
</evidence>
<dbReference type="EMBL" id="JBDFQZ010000006">
    <property type="protein sequence ID" value="KAK9713887.1"/>
    <property type="molecule type" value="Genomic_DNA"/>
</dbReference>
<feature type="compositionally biased region" description="Basic and acidic residues" evidence="7">
    <location>
        <begin position="638"/>
        <end position="647"/>
    </location>
</feature>
<feature type="region of interest" description="Disordered" evidence="7">
    <location>
        <begin position="625"/>
        <end position="647"/>
    </location>
</feature>
<comment type="function">
    <text evidence="5">Protease that catalyzes two essential functions in the SUMO pathway: processing of full-length SUMOs to their mature forms and deconjugation of SUMO from targeted proteins.</text>
</comment>
<keyword evidence="4" id="KW-0378">Hydrolase</keyword>
<evidence type="ECO:0000256" key="5">
    <source>
        <dbReference type="ARBA" id="ARBA00057729"/>
    </source>
</evidence>
<dbReference type="SUPFAM" id="SSF54001">
    <property type="entry name" value="Cysteine proteinases"/>
    <property type="match status" value="1"/>
</dbReference>
<organism evidence="9 10">
    <name type="scientific">Saponaria officinalis</name>
    <name type="common">Common soapwort</name>
    <name type="synonym">Lychnis saponaria</name>
    <dbReference type="NCBI Taxonomy" id="3572"/>
    <lineage>
        <taxon>Eukaryota</taxon>
        <taxon>Viridiplantae</taxon>
        <taxon>Streptophyta</taxon>
        <taxon>Embryophyta</taxon>
        <taxon>Tracheophyta</taxon>
        <taxon>Spermatophyta</taxon>
        <taxon>Magnoliopsida</taxon>
        <taxon>eudicotyledons</taxon>
        <taxon>Gunneridae</taxon>
        <taxon>Pentapetalae</taxon>
        <taxon>Caryophyllales</taxon>
        <taxon>Caryophyllaceae</taxon>
        <taxon>Caryophylleae</taxon>
        <taxon>Saponaria</taxon>
    </lineage>
</organism>
<sequence>MKHLILSNEDKDEFEFRVDDNPDDCDPWSKITAKLTNPNLDFDGVNPQFLRKNSSRPVSQIKEASTITLDDDRRCTDDSSSVPLDSPHKACCQESEGLCSVSDRILEQHSRLTDSDDEQKISSPCMQSHWILQNGSVFFEDFAGDDMVQESSPSTPDFDLEENNGGQDQCQSVGGLEMDAMDTIIIYTDYVTYGDKYFPAALILFSRDSIAMKTSSLEEEYAASSSEWKLDNIIKIDTQWTSLVKVAKVRIQLMTDNAAHVDNANETLGIVEVVEFLVPDWSQHQEQIMSLDVRYIALLSIGINVRSCIGDVVPLEDGECSSDPYIPNFEEPFEEVVYPKGEIDAVSVRKSDVDLLLPDVFINDTIIDFYITYLKNEIPHERRHNFHFFSSFFFRKLADLDKNPSSVSDGKAAFQRVRRWTRKVNIFEKDYIFIPVNYNLHWSLIVLCHPGEVANFNDQNIDEALKVPCILHMDSIRGSHAGLKDLLQSYLLEEWKERQKETSEDVSSKFLNLRFLSLELPQQENCSDCGLFLLHYAELFIDEAPQNFSPFRINEFDHFLKPDWFMPAEASLKRVHIQRLIYELLKSLSHESVSPPRNSVSYSPALPLNKDNDNVIEIVSEKRNPQKSCNGSFSYSEPDQKMEMSRHDTPIYRPPRCIDSMTQLLEQQCQQFDRGASLEPLGFCMSTIREVDGNEHLDHSNSGQTGLGTIDRVGEFQIGCSSEDLFQWNSDFSDEGDPKDTPLSSSSRSCDDSTEEMRILECTGVIQSVTSCQNEKIDQLKEIVDSQEGFASASSDMMETPAQDTQELAEKYGSHDQEDIFLSNLEDRFEASPEALSKTEDEGIASISSVDEKLVVENGKLENNDHEDPFVLNSEDGLEASREELVKTEDEEIAVDKKLVVKDDKIENSDLEGKVEASQEELAKTENDKIVSLSSDNEELVVVNDKNEHDDVVAGAEAWVTNSPPEPQRPAKRLRVSSSPSELEQLV</sequence>
<dbReference type="Gene3D" id="1.10.418.20">
    <property type="match status" value="1"/>
</dbReference>
<dbReference type="Gene3D" id="3.30.310.130">
    <property type="entry name" value="Ubiquitin-related"/>
    <property type="match status" value="1"/>
</dbReference>
<name>A0AAW1K864_SAPOF</name>
<dbReference type="Pfam" id="PF25352">
    <property type="entry name" value="PH_ULP"/>
    <property type="match status" value="1"/>
</dbReference>
<dbReference type="InterPro" id="IPR038765">
    <property type="entry name" value="Papain-like_cys_pep_sf"/>
</dbReference>
<keyword evidence="6" id="KW-0175">Coiled coil</keyword>
<dbReference type="InterPro" id="IPR057375">
    <property type="entry name" value="ULP2A/B_PH"/>
</dbReference>
<evidence type="ECO:0000256" key="4">
    <source>
        <dbReference type="ARBA" id="ARBA00022801"/>
    </source>
</evidence>
<keyword evidence="10" id="KW-1185">Reference proteome</keyword>
<proteinExistence type="inferred from homology"/>
<feature type="region of interest" description="Disordered" evidence="7">
    <location>
        <begin position="957"/>
        <end position="987"/>
    </location>
</feature>
<gene>
    <name evidence="9" type="ORF">RND81_06G057300</name>
</gene>
<feature type="region of interest" description="Disordered" evidence="7">
    <location>
        <begin position="729"/>
        <end position="752"/>
    </location>
</feature>
<protein>
    <recommendedName>
        <fullName evidence="8">Ubiquitin-like protease family profile domain-containing protein</fullName>
    </recommendedName>
</protein>
<dbReference type="Pfam" id="PF02902">
    <property type="entry name" value="Peptidase_C48"/>
    <property type="match status" value="1"/>
</dbReference>
<dbReference type="PROSITE" id="PS50600">
    <property type="entry name" value="ULP_PROTEASE"/>
    <property type="match status" value="1"/>
</dbReference>
<dbReference type="Proteomes" id="UP001443914">
    <property type="component" value="Unassembled WGS sequence"/>
</dbReference>
<comment type="similarity">
    <text evidence="1">Belongs to the peptidase C48 family.</text>
</comment>
<accession>A0AAW1K864</accession>
<feature type="region of interest" description="Disordered" evidence="7">
    <location>
        <begin position="148"/>
        <end position="168"/>
    </location>
</feature>
<evidence type="ECO:0000259" key="8">
    <source>
        <dbReference type="PROSITE" id="PS50600"/>
    </source>
</evidence>
<dbReference type="GO" id="GO:0008234">
    <property type="term" value="F:cysteine-type peptidase activity"/>
    <property type="evidence" value="ECO:0007669"/>
    <property type="project" value="InterPro"/>
</dbReference>
<dbReference type="InterPro" id="IPR003653">
    <property type="entry name" value="Peptidase_C48_C"/>
</dbReference>
<evidence type="ECO:0000256" key="7">
    <source>
        <dbReference type="SAM" id="MobiDB-lite"/>
    </source>
</evidence>